<comment type="similarity">
    <text evidence="5">Belongs to the pyruvate, phosphate/water dikinase regulatory protein family. PDRP subfamily.</text>
</comment>
<dbReference type="PANTHER" id="PTHR31756:SF3">
    <property type="entry name" value="PYRUVATE, PHOSPHATE DIKINASE REGULATORY PROTEIN 1, CHLOROPLASTIC"/>
    <property type="match status" value="1"/>
</dbReference>
<dbReference type="EC" id="2.7.11.32" evidence="5"/>
<comment type="catalytic activity">
    <reaction evidence="5">
        <text>N(tele)-phospho-L-histidyl/O-phospho-L-threonyl-[pyruvate, phosphate dikinase] + phosphate + H(+) = N(tele)-phospho-L-histidyl/L-threonyl-[pyruvate, phosphate dikinase] + diphosphate</text>
        <dbReference type="Rhea" id="RHEA:43696"/>
        <dbReference type="Rhea" id="RHEA-COMP:10650"/>
        <dbReference type="Rhea" id="RHEA-COMP:10651"/>
        <dbReference type="ChEBI" id="CHEBI:15378"/>
        <dbReference type="ChEBI" id="CHEBI:30013"/>
        <dbReference type="ChEBI" id="CHEBI:33019"/>
        <dbReference type="ChEBI" id="CHEBI:43474"/>
        <dbReference type="ChEBI" id="CHEBI:61977"/>
        <dbReference type="ChEBI" id="CHEBI:83586"/>
        <dbReference type="EC" id="2.7.4.27"/>
    </reaction>
</comment>
<dbReference type="GO" id="GO:0016776">
    <property type="term" value="F:phosphotransferase activity, phosphate group as acceptor"/>
    <property type="evidence" value="ECO:0007669"/>
    <property type="project" value="UniProtKB-UniRule"/>
</dbReference>
<dbReference type="PANTHER" id="PTHR31756">
    <property type="entry name" value="PYRUVATE, PHOSPHATE DIKINASE REGULATORY PROTEIN 1, CHLOROPLASTIC"/>
    <property type="match status" value="1"/>
</dbReference>
<dbReference type="NCBIfam" id="NF003742">
    <property type="entry name" value="PRK05339.1"/>
    <property type="match status" value="1"/>
</dbReference>
<dbReference type="GO" id="GO:0043531">
    <property type="term" value="F:ADP binding"/>
    <property type="evidence" value="ECO:0007669"/>
    <property type="project" value="UniProtKB-UniRule"/>
</dbReference>
<keyword evidence="3 5" id="KW-0547">Nucleotide-binding</keyword>
<dbReference type="EMBL" id="LNUW01000032">
    <property type="protein sequence ID" value="KXG85532.1"/>
    <property type="molecule type" value="Genomic_DNA"/>
</dbReference>
<evidence type="ECO:0000256" key="2">
    <source>
        <dbReference type="ARBA" id="ARBA00022679"/>
    </source>
</evidence>
<dbReference type="InterPro" id="IPR026565">
    <property type="entry name" value="PPDK_reg"/>
</dbReference>
<dbReference type="GO" id="GO:0005524">
    <property type="term" value="F:ATP binding"/>
    <property type="evidence" value="ECO:0007669"/>
    <property type="project" value="InterPro"/>
</dbReference>
<organism evidence="6 7">
    <name type="scientific">Agrobacterium bohemicum</name>
    <dbReference type="NCBI Taxonomy" id="2052828"/>
    <lineage>
        <taxon>Bacteria</taxon>
        <taxon>Pseudomonadati</taxon>
        <taxon>Pseudomonadota</taxon>
        <taxon>Alphaproteobacteria</taxon>
        <taxon>Hyphomicrobiales</taxon>
        <taxon>Rhizobiaceae</taxon>
        <taxon>Rhizobium/Agrobacterium group</taxon>
        <taxon>Agrobacterium</taxon>
    </lineage>
</organism>
<keyword evidence="1 5" id="KW-0723">Serine/threonine-protein kinase</keyword>
<evidence type="ECO:0000256" key="3">
    <source>
        <dbReference type="ARBA" id="ARBA00022741"/>
    </source>
</evidence>
<keyword evidence="7" id="KW-1185">Reference proteome</keyword>
<dbReference type="GO" id="GO:0004674">
    <property type="term" value="F:protein serine/threonine kinase activity"/>
    <property type="evidence" value="ECO:0007669"/>
    <property type="project" value="UniProtKB-UniRule"/>
</dbReference>
<reference evidence="6 7" key="1">
    <citation type="submission" date="2015-11" db="EMBL/GenBank/DDBJ databases">
        <title>Draft genome sequence of Agrobacterium sp. R89-1.</title>
        <authorList>
            <person name="Zahradnik J."/>
            <person name="Kyslikova E."/>
            <person name="Palyzova A."/>
            <person name="Kyslik P."/>
        </authorList>
    </citation>
    <scope>NUCLEOTIDE SEQUENCE [LARGE SCALE GENOMIC DNA]</scope>
    <source>
        <strain evidence="6 7">R89-1</strain>
    </source>
</reference>
<dbReference type="InterPro" id="IPR005177">
    <property type="entry name" value="Kinase-pyrophosphorylase"/>
</dbReference>
<dbReference type="STRING" id="2052828.ATO67_07235"/>
<accession>A0A135P290</accession>
<evidence type="ECO:0000313" key="6">
    <source>
        <dbReference type="EMBL" id="KXG85532.1"/>
    </source>
</evidence>
<keyword evidence="2 5" id="KW-0808">Transferase</keyword>
<evidence type="ECO:0000256" key="5">
    <source>
        <dbReference type="HAMAP-Rule" id="MF_00921"/>
    </source>
</evidence>
<comment type="catalytic activity">
    <reaction evidence="5">
        <text>N(tele)-phospho-L-histidyl/L-threonyl-[pyruvate, phosphate dikinase] + ADP = N(tele)-phospho-L-histidyl/O-phospho-L-threonyl-[pyruvate, phosphate dikinase] + AMP + H(+)</text>
        <dbReference type="Rhea" id="RHEA:43692"/>
        <dbReference type="Rhea" id="RHEA-COMP:10650"/>
        <dbReference type="Rhea" id="RHEA-COMP:10651"/>
        <dbReference type="ChEBI" id="CHEBI:15378"/>
        <dbReference type="ChEBI" id="CHEBI:30013"/>
        <dbReference type="ChEBI" id="CHEBI:61977"/>
        <dbReference type="ChEBI" id="CHEBI:83586"/>
        <dbReference type="ChEBI" id="CHEBI:456215"/>
        <dbReference type="ChEBI" id="CHEBI:456216"/>
        <dbReference type="EC" id="2.7.11.32"/>
    </reaction>
</comment>
<comment type="caution">
    <text evidence="6">The sequence shown here is derived from an EMBL/GenBank/DDBJ whole genome shotgun (WGS) entry which is preliminary data.</text>
</comment>
<dbReference type="RefSeq" id="WP_067646091.1">
    <property type="nucleotide sequence ID" value="NZ_KQ961025.1"/>
</dbReference>
<dbReference type="Proteomes" id="UP000070498">
    <property type="component" value="Unassembled WGS sequence"/>
</dbReference>
<keyword evidence="6" id="KW-0670">Pyruvate</keyword>
<dbReference type="AlphaFoldDB" id="A0A135P290"/>
<dbReference type="EC" id="2.7.4.27" evidence="5"/>
<evidence type="ECO:0000256" key="4">
    <source>
        <dbReference type="ARBA" id="ARBA00022777"/>
    </source>
</evidence>
<gene>
    <name evidence="6" type="ORF">ATO67_07235</name>
</gene>
<feature type="binding site" evidence="5">
    <location>
        <begin position="153"/>
        <end position="160"/>
    </location>
    <ligand>
        <name>ADP</name>
        <dbReference type="ChEBI" id="CHEBI:456216"/>
    </ligand>
</feature>
<sequence length="273" mass="30424">MENQKSFFHLHLISDSTGETLMSAGRAVSAQFQTAMPLEHVYPMIRNQKQLQQVLDSIDKEPGIVLYTIVDEKLAEFLNLQCHAIGVPCVNVLEPVIGIFQTYLGTASRRRVGAQHALNADYFARIEALDFAMDHDDGQMPESYDEADVVLIGISRTSKTPTSIYLANRGIKTANIPVVPGVPLPPSLYEATRPLIVGLVATSDRISQVREHRELGTTGGFDRGQYIDRATIMEELKYARVLCARNNWSLIDVTRRSIEETAAAILALRQRTR</sequence>
<name>A0A135P290_9HYPH</name>
<protein>
    <recommendedName>
        <fullName evidence="5">Putative pyruvate, phosphate dikinase regulatory protein</fullName>
        <shortName evidence="5">PPDK regulatory protein</shortName>
        <ecNumber evidence="5">2.7.11.32</ecNumber>
        <ecNumber evidence="5">2.7.4.27</ecNumber>
    </recommendedName>
</protein>
<evidence type="ECO:0000256" key="1">
    <source>
        <dbReference type="ARBA" id="ARBA00022527"/>
    </source>
</evidence>
<evidence type="ECO:0000313" key="7">
    <source>
        <dbReference type="Proteomes" id="UP000070498"/>
    </source>
</evidence>
<proteinExistence type="inferred from homology"/>
<dbReference type="Pfam" id="PF03618">
    <property type="entry name" value="Kinase-PPPase"/>
    <property type="match status" value="1"/>
</dbReference>
<comment type="function">
    <text evidence="5">Bifunctional serine/threonine kinase and phosphorylase involved in the regulation of the pyruvate, phosphate dikinase (PPDK) by catalyzing its phosphorylation/dephosphorylation.</text>
</comment>
<keyword evidence="4 5" id="KW-0418">Kinase</keyword>
<dbReference type="HAMAP" id="MF_00921">
    <property type="entry name" value="PDRP"/>
    <property type="match status" value="1"/>
</dbReference>